<dbReference type="PROSITE" id="PS51304">
    <property type="entry name" value="GALECTIN"/>
    <property type="match status" value="2"/>
</dbReference>
<comment type="caution">
    <text evidence="5">The sequence shown here is derived from an EMBL/GenBank/DDBJ whole genome shotgun (WGS) entry which is preliminary data.</text>
</comment>
<accession>A0AA88SQM1</accession>
<dbReference type="SUPFAM" id="SSF49899">
    <property type="entry name" value="Concanavalin A-like lectins/glucanases"/>
    <property type="match status" value="2"/>
</dbReference>
<dbReference type="GO" id="GO:0005634">
    <property type="term" value="C:nucleus"/>
    <property type="evidence" value="ECO:0007669"/>
    <property type="project" value="TreeGrafter"/>
</dbReference>
<dbReference type="GO" id="GO:0016936">
    <property type="term" value="F:galactoside binding"/>
    <property type="evidence" value="ECO:0007669"/>
    <property type="project" value="TreeGrafter"/>
</dbReference>
<keyword evidence="2" id="KW-0677">Repeat</keyword>
<evidence type="ECO:0000256" key="2">
    <source>
        <dbReference type="ARBA" id="ARBA00022737"/>
    </source>
</evidence>
<evidence type="ECO:0000313" key="5">
    <source>
        <dbReference type="EMBL" id="KAK2847508.1"/>
    </source>
</evidence>
<dbReference type="FunFam" id="2.60.120.200:FF:000078">
    <property type="entry name" value="Galectin"/>
    <property type="match status" value="1"/>
</dbReference>
<dbReference type="Pfam" id="PF00337">
    <property type="entry name" value="Gal-bind_lectin"/>
    <property type="match status" value="2"/>
</dbReference>
<evidence type="ECO:0000256" key="3">
    <source>
        <dbReference type="RuleBase" id="RU102079"/>
    </source>
</evidence>
<dbReference type="InterPro" id="IPR013320">
    <property type="entry name" value="ConA-like_dom_sf"/>
</dbReference>
<proteinExistence type="predicted"/>
<name>A0AA88SQM1_CHASR</name>
<feature type="domain" description="Galectin" evidence="4">
    <location>
        <begin position="207"/>
        <end position="333"/>
    </location>
</feature>
<organism evidence="5 6">
    <name type="scientific">Channa striata</name>
    <name type="common">Snakehead murrel</name>
    <name type="synonym">Ophicephalus striatus</name>
    <dbReference type="NCBI Taxonomy" id="64152"/>
    <lineage>
        <taxon>Eukaryota</taxon>
        <taxon>Metazoa</taxon>
        <taxon>Chordata</taxon>
        <taxon>Craniata</taxon>
        <taxon>Vertebrata</taxon>
        <taxon>Euteleostomi</taxon>
        <taxon>Actinopterygii</taxon>
        <taxon>Neopterygii</taxon>
        <taxon>Teleostei</taxon>
        <taxon>Neoteleostei</taxon>
        <taxon>Acanthomorphata</taxon>
        <taxon>Anabantaria</taxon>
        <taxon>Anabantiformes</taxon>
        <taxon>Channoidei</taxon>
        <taxon>Channidae</taxon>
        <taxon>Channa</taxon>
    </lineage>
</organism>
<dbReference type="InterPro" id="IPR044156">
    <property type="entry name" value="Galectin-like"/>
</dbReference>
<evidence type="ECO:0000259" key="4">
    <source>
        <dbReference type="PROSITE" id="PS51304"/>
    </source>
</evidence>
<dbReference type="GO" id="GO:0032689">
    <property type="term" value="P:negative regulation of type II interferon production"/>
    <property type="evidence" value="ECO:0007669"/>
    <property type="project" value="TreeGrafter"/>
</dbReference>
<dbReference type="GO" id="GO:0010628">
    <property type="term" value="P:positive regulation of gene expression"/>
    <property type="evidence" value="ECO:0007669"/>
    <property type="project" value="TreeGrafter"/>
</dbReference>
<sequence>MAYNQQPPFYNPTIPFTGSIHGGLQEGTTITIIGRVLPGADRFHVNLQCGSRTNADVALHINPRYDSHPGYLVTNTLQYGSWGKEERKHSPFFAGSPFNLLITVSHNSYQLNVNGCYLMEYKHRIPFQQVDTISVGGKVEISSIAFQNPMFAAQPPFPPQPAFPSHVAYPTQAAFPAPGFPSQPGFPMQPGFPSQPGFPPAMPAVPYKSIISGGLQPGRTITIQGTVHPNATRFHVNLAYHGGIALHYNPRFNENTVVRNTKQGERWGAEERDGRMPFSRGQQFSLTICCESHWFRCVTNGMQTHTYKHRITPLQLITTLEISGDISLNSVTV</sequence>
<evidence type="ECO:0000256" key="1">
    <source>
        <dbReference type="ARBA" id="ARBA00022734"/>
    </source>
</evidence>
<keyword evidence="6" id="KW-1185">Reference proteome</keyword>
<dbReference type="InterPro" id="IPR001079">
    <property type="entry name" value="Galectin_CRD"/>
</dbReference>
<dbReference type="PANTHER" id="PTHR11346:SF80">
    <property type="entry name" value="GALECTIN-9C"/>
    <property type="match status" value="1"/>
</dbReference>
<gene>
    <name evidence="5" type="ORF">Q5P01_010507</name>
</gene>
<keyword evidence="1 3" id="KW-0430">Lectin</keyword>
<dbReference type="Proteomes" id="UP001187415">
    <property type="component" value="Unassembled WGS sequence"/>
</dbReference>
<dbReference type="Gene3D" id="2.60.120.200">
    <property type="match status" value="2"/>
</dbReference>
<protein>
    <recommendedName>
        <fullName evidence="3">Galectin</fullName>
    </recommendedName>
</protein>
<dbReference type="GO" id="GO:2000562">
    <property type="term" value="P:negative regulation of CD4-positive, alpha-beta T cell proliferation"/>
    <property type="evidence" value="ECO:0007669"/>
    <property type="project" value="TreeGrafter"/>
</dbReference>
<dbReference type="FunFam" id="2.60.120.200:FF:000023">
    <property type="entry name" value="Galectin"/>
    <property type="match status" value="1"/>
</dbReference>
<dbReference type="AlphaFoldDB" id="A0AA88SQM1"/>
<dbReference type="GO" id="GO:0005829">
    <property type="term" value="C:cytosol"/>
    <property type="evidence" value="ECO:0007669"/>
    <property type="project" value="TreeGrafter"/>
</dbReference>
<dbReference type="CDD" id="cd00070">
    <property type="entry name" value="GLECT"/>
    <property type="match status" value="2"/>
</dbReference>
<reference evidence="5" key="1">
    <citation type="submission" date="2023-07" db="EMBL/GenBank/DDBJ databases">
        <title>Chromosome-level Genome Assembly of Striped Snakehead (Channa striata).</title>
        <authorList>
            <person name="Liu H."/>
        </authorList>
    </citation>
    <scope>NUCLEOTIDE SEQUENCE</scope>
    <source>
        <strain evidence="5">Gz</strain>
        <tissue evidence="5">Muscle</tissue>
    </source>
</reference>
<dbReference type="EMBL" id="JAUPFM010000007">
    <property type="protein sequence ID" value="KAK2847508.1"/>
    <property type="molecule type" value="Genomic_DNA"/>
</dbReference>
<dbReference type="PANTHER" id="PTHR11346">
    <property type="entry name" value="GALECTIN"/>
    <property type="match status" value="1"/>
</dbReference>
<dbReference type="SMART" id="SM00276">
    <property type="entry name" value="GLECT"/>
    <property type="match status" value="2"/>
</dbReference>
<dbReference type="SMART" id="SM00908">
    <property type="entry name" value="Gal-bind_lectin"/>
    <property type="match status" value="2"/>
</dbReference>
<evidence type="ECO:0000313" key="6">
    <source>
        <dbReference type="Proteomes" id="UP001187415"/>
    </source>
</evidence>
<feature type="domain" description="Galectin" evidence="4">
    <location>
        <begin position="16"/>
        <end position="147"/>
    </location>
</feature>
<dbReference type="GO" id="GO:0030246">
    <property type="term" value="F:carbohydrate binding"/>
    <property type="evidence" value="ECO:0007669"/>
    <property type="project" value="UniProtKB-UniRule"/>
</dbReference>